<dbReference type="InterPro" id="IPR004524">
    <property type="entry name" value="Asp-tRNA-ligase_1"/>
</dbReference>
<feature type="region of interest" description="Aspartate" evidence="7">
    <location>
        <begin position="202"/>
        <end position="205"/>
    </location>
</feature>
<dbReference type="EC" id="6.1.1.23" evidence="7"/>
<dbReference type="GO" id="GO:0004815">
    <property type="term" value="F:aspartate-tRNA ligase activity"/>
    <property type="evidence" value="ECO:0007669"/>
    <property type="project" value="UniProtKB-UniRule"/>
</dbReference>
<feature type="binding site" evidence="7">
    <location>
        <position position="497"/>
    </location>
    <ligand>
        <name>L-aspartate</name>
        <dbReference type="ChEBI" id="CHEBI:29991"/>
    </ligand>
</feature>
<keyword evidence="5 7" id="KW-0648">Protein biosynthesis</keyword>
<comment type="caution">
    <text evidence="9">The sequence shown here is derived from an EMBL/GenBank/DDBJ whole genome shotgun (WGS) entry which is preliminary data.</text>
</comment>
<dbReference type="GO" id="GO:0050560">
    <property type="term" value="F:aspartate-tRNA(Asn) ligase activity"/>
    <property type="evidence" value="ECO:0007669"/>
    <property type="project" value="UniProtKB-EC"/>
</dbReference>
<dbReference type="EMBL" id="PNIE01000001">
    <property type="protein sequence ID" value="PMP64683.1"/>
    <property type="molecule type" value="Genomic_DNA"/>
</dbReference>
<evidence type="ECO:0000259" key="8">
    <source>
        <dbReference type="PROSITE" id="PS50862"/>
    </source>
</evidence>
<feature type="binding site" evidence="7">
    <location>
        <position position="224"/>
    </location>
    <ligand>
        <name>L-aspartate</name>
        <dbReference type="ChEBI" id="CHEBI:29991"/>
    </ligand>
</feature>
<dbReference type="AlphaFoldDB" id="A0A2N7PLK8"/>
<feature type="binding site" evidence="7">
    <location>
        <begin position="542"/>
        <end position="545"/>
    </location>
    <ligand>
        <name>ATP</name>
        <dbReference type="ChEBI" id="CHEBI:30616"/>
    </ligand>
</feature>
<evidence type="ECO:0000256" key="4">
    <source>
        <dbReference type="ARBA" id="ARBA00022840"/>
    </source>
</evidence>
<feature type="site" description="Important for tRNA non-discrimination" evidence="7">
    <location>
        <position position="33"/>
    </location>
</feature>
<dbReference type="Gene3D" id="2.40.50.140">
    <property type="entry name" value="Nucleic acid-binding proteins"/>
    <property type="match status" value="1"/>
</dbReference>
<dbReference type="InterPro" id="IPR045864">
    <property type="entry name" value="aa-tRNA-synth_II/BPL/LPL"/>
</dbReference>
<dbReference type="Pfam" id="PF01336">
    <property type="entry name" value="tRNA_anti-codon"/>
    <property type="match status" value="1"/>
</dbReference>
<feature type="binding site" evidence="7">
    <location>
        <position position="233"/>
    </location>
    <ligand>
        <name>ATP</name>
        <dbReference type="ChEBI" id="CHEBI:30616"/>
    </ligand>
</feature>
<dbReference type="SUPFAM" id="SSF50249">
    <property type="entry name" value="Nucleic acid-binding proteins"/>
    <property type="match status" value="1"/>
</dbReference>
<comment type="subcellular location">
    <subcellularLocation>
        <location evidence="7">Cytoplasm</location>
    </subcellularLocation>
</comment>
<dbReference type="NCBIfam" id="TIGR00459">
    <property type="entry name" value="aspS_bact"/>
    <property type="match status" value="1"/>
</dbReference>
<dbReference type="NCBIfam" id="NF001750">
    <property type="entry name" value="PRK00476.1"/>
    <property type="match status" value="1"/>
</dbReference>
<reference evidence="9 10" key="1">
    <citation type="submission" date="2018-01" db="EMBL/GenBank/DDBJ databases">
        <title>Metagenomic assembled genomes from two thermal pools in the Uzon Caldera, Kamchatka, Russia.</title>
        <authorList>
            <person name="Wilkins L."/>
            <person name="Ettinger C."/>
        </authorList>
    </citation>
    <scope>NUCLEOTIDE SEQUENCE [LARGE SCALE GENOMIC DNA]</scope>
    <source>
        <strain evidence="9">ZAV-15</strain>
    </source>
</reference>
<evidence type="ECO:0000313" key="9">
    <source>
        <dbReference type="EMBL" id="PMP64683.1"/>
    </source>
</evidence>
<feature type="binding site" evidence="7">
    <location>
        <position position="456"/>
    </location>
    <ligand>
        <name>L-aspartate</name>
        <dbReference type="ChEBI" id="CHEBI:29991"/>
    </ligand>
</feature>
<evidence type="ECO:0000256" key="7">
    <source>
        <dbReference type="HAMAP-Rule" id="MF_00044"/>
    </source>
</evidence>
<dbReference type="Proteomes" id="UP000235731">
    <property type="component" value="Unassembled WGS sequence"/>
</dbReference>
<comment type="subunit">
    <text evidence="7">Homodimer.</text>
</comment>
<dbReference type="InterPro" id="IPR047090">
    <property type="entry name" value="AspRS_core"/>
</dbReference>
<evidence type="ECO:0000256" key="5">
    <source>
        <dbReference type="ARBA" id="ARBA00022917"/>
    </source>
</evidence>
<evidence type="ECO:0000256" key="1">
    <source>
        <dbReference type="ARBA" id="ARBA00006303"/>
    </source>
</evidence>
<keyword evidence="3 7" id="KW-0547">Nucleotide-binding</keyword>
<feature type="binding site" evidence="7">
    <location>
        <position position="490"/>
    </location>
    <ligand>
        <name>ATP</name>
        <dbReference type="ChEBI" id="CHEBI:30616"/>
    </ligand>
</feature>
<evidence type="ECO:0000256" key="2">
    <source>
        <dbReference type="ARBA" id="ARBA00022598"/>
    </source>
</evidence>
<dbReference type="CDD" id="cd00777">
    <property type="entry name" value="AspRS_core"/>
    <property type="match status" value="1"/>
</dbReference>
<keyword evidence="2 7" id="KW-0436">Ligase</keyword>
<keyword evidence="6 7" id="KW-0030">Aminoacyl-tRNA synthetase</keyword>
<feature type="binding site" evidence="7">
    <location>
        <begin position="224"/>
        <end position="226"/>
    </location>
    <ligand>
        <name>ATP</name>
        <dbReference type="ChEBI" id="CHEBI:30616"/>
    </ligand>
</feature>
<feature type="binding site" evidence="7">
    <location>
        <position position="178"/>
    </location>
    <ligand>
        <name>L-aspartate</name>
        <dbReference type="ChEBI" id="CHEBI:29991"/>
    </ligand>
</feature>
<evidence type="ECO:0000256" key="6">
    <source>
        <dbReference type="ARBA" id="ARBA00023146"/>
    </source>
</evidence>
<dbReference type="InterPro" id="IPR004365">
    <property type="entry name" value="NA-bd_OB_tRNA"/>
</dbReference>
<dbReference type="SUPFAM" id="SSF55681">
    <property type="entry name" value="Class II aaRS and biotin synthetases"/>
    <property type="match status" value="1"/>
</dbReference>
<feature type="domain" description="Aminoacyl-transfer RNA synthetases class-II family profile" evidence="8">
    <location>
        <begin position="145"/>
        <end position="563"/>
    </location>
</feature>
<dbReference type="GO" id="GO:0005737">
    <property type="term" value="C:cytoplasm"/>
    <property type="evidence" value="ECO:0007669"/>
    <property type="project" value="UniProtKB-SubCell"/>
</dbReference>
<dbReference type="InterPro" id="IPR004115">
    <property type="entry name" value="GAD-like_sf"/>
</dbReference>
<dbReference type="GO" id="GO:0006422">
    <property type="term" value="P:aspartyl-tRNA aminoacylation"/>
    <property type="evidence" value="ECO:0007669"/>
    <property type="project" value="UniProtKB-UniRule"/>
</dbReference>
<dbReference type="InterPro" id="IPR029351">
    <property type="entry name" value="GAD_dom"/>
</dbReference>
<dbReference type="CDD" id="cd04317">
    <property type="entry name" value="EcAspRS_like_N"/>
    <property type="match status" value="1"/>
</dbReference>
<keyword evidence="4 7" id="KW-0067">ATP-binding</keyword>
<dbReference type="InterPro" id="IPR006195">
    <property type="entry name" value="aa-tRNA-synth_II"/>
</dbReference>
<feature type="site" description="Important for tRNA non-discrimination" evidence="7">
    <location>
        <position position="85"/>
    </location>
</feature>
<dbReference type="PANTHER" id="PTHR22594">
    <property type="entry name" value="ASPARTYL/LYSYL-TRNA SYNTHETASE"/>
    <property type="match status" value="1"/>
</dbReference>
<dbReference type="Gene3D" id="3.30.1360.30">
    <property type="entry name" value="GAD-like domain"/>
    <property type="match status" value="1"/>
</dbReference>
<dbReference type="SUPFAM" id="SSF55261">
    <property type="entry name" value="GAD domain-like"/>
    <property type="match status" value="1"/>
</dbReference>
<dbReference type="HAMAP" id="MF_00044">
    <property type="entry name" value="Asp_tRNA_synth_type1"/>
    <property type="match status" value="1"/>
</dbReference>
<dbReference type="InterPro" id="IPR002312">
    <property type="entry name" value="Asp/Asn-tRNA-synth_IIb"/>
</dbReference>
<gene>
    <name evidence="7" type="primary">aspS</name>
    <name evidence="9" type="ORF">C0197_00030</name>
</gene>
<dbReference type="Pfam" id="PF00152">
    <property type="entry name" value="tRNA-synt_2"/>
    <property type="match status" value="1"/>
</dbReference>
<dbReference type="Gene3D" id="3.30.930.10">
    <property type="entry name" value="Bira Bifunctional Protein, Domain 2"/>
    <property type="match status" value="1"/>
</dbReference>
<organism evidence="9 10">
    <name type="scientific">Caldimicrobium thiodismutans</name>
    <dbReference type="NCBI Taxonomy" id="1653476"/>
    <lineage>
        <taxon>Bacteria</taxon>
        <taxon>Pseudomonadati</taxon>
        <taxon>Thermodesulfobacteriota</taxon>
        <taxon>Thermodesulfobacteria</taxon>
        <taxon>Thermodesulfobacteriales</taxon>
        <taxon>Thermodesulfobacteriaceae</taxon>
        <taxon>Caldimicrobium</taxon>
    </lineage>
</organism>
<sequence>MRLKRTHFIGEINTDLINKELIVSGWVLRRRDHGGVIFIDLRDRTGLLQVVFEEGLDPEIHELADSLRNEYVISVKGVLRRRPPGMENPKISTGYVELVGKDLEIYNTSLTPPFPMDEDLSEVSEVVKLKYRYLEMRALNGHEPFIFRHKVNQSLREFLNSRGFLEIETPFLTKSTPEGARDFLVPSRLYPGKFYALPQSPQLFKQILMVAGFERYYQIVRCFRDEDLRADRQPEFTQLDLEMSFVTEEDIMNLVEELLTYLFEKTLGITLSTPFPRLSYDYCINTYGTDRPDLRFGMELCDVSEIAKECNFQVFRGALEKGGIVKGIKAPSHFSRKEIEELTKFAQDLGAKGLAWIKYTKEASSFEEKWSSPIVKFFEASLLEKMEEIFKLSEEKATLFFIADTPENTHTILGELRNHLAKKLNLLPEKTFNFVWIVDFPLLEWDENEGRLVSVHHPFTYPKEEDLPLLDTEPLKVRSRAYDIVLNGIEIGGGSIRIHRRDLQEKIFTLLGISKEEAEEKFGFLLRALDYGAPPHGGIAFGLDRLIMLMLGKKSIREVIAFPKTQKGQCLLTGAPAEVKIEQILELHLLPGWDKKKNMI</sequence>
<protein>
    <recommendedName>
        <fullName evidence="7">Aspartate--tRNA(Asp/Asn) ligase</fullName>
        <ecNumber evidence="7">6.1.1.23</ecNumber>
    </recommendedName>
    <alternativeName>
        <fullName evidence="7">Aspartyl-tRNA synthetase</fullName>
        <shortName evidence="7">AspRS</shortName>
    </alternativeName>
    <alternativeName>
        <fullName evidence="7">Non-discriminating aspartyl-tRNA synthetase</fullName>
        <shortName evidence="7">ND-AspRS</shortName>
    </alternativeName>
</protein>
<proteinExistence type="inferred from homology"/>
<dbReference type="InterPro" id="IPR004364">
    <property type="entry name" value="Aa-tRNA-synt_II"/>
</dbReference>
<name>A0A2N7PLK8_9BACT</name>
<dbReference type="InterPro" id="IPR047089">
    <property type="entry name" value="Asp-tRNA-ligase_1_N"/>
</dbReference>
<comment type="function">
    <text evidence="7">Aspartyl-tRNA synthetase with relaxed tRNA specificity since it is able to aspartylate not only its cognate tRNA(Asp) but also tRNA(Asn). Reaction proceeds in two steps: L-aspartate is first activated by ATP to form Asp-AMP and then transferred to the acceptor end of tRNA(Asp/Asn).</text>
</comment>
<accession>A0A2N7PLK8</accession>
<dbReference type="GO" id="GO:0003676">
    <property type="term" value="F:nucleic acid binding"/>
    <property type="evidence" value="ECO:0007669"/>
    <property type="project" value="InterPro"/>
</dbReference>
<dbReference type="PANTHER" id="PTHR22594:SF5">
    <property type="entry name" value="ASPARTATE--TRNA LIGASE, MITOCHONDRIAL"/>
    <property type="match status" value="1"/>
</dbReference>
<dbReference type="InterPro" id="IPR012340">
    <property type="entry name" value="NA-bd_OB-fold"/>
</dbReference>
<comment type="similarity">
    <text evidence="1 7">Belongs to the class-II aminoacyl-tRNA synthetase family. Type 1 subfamily.</text>
</comment>
<comment type="catalytic activity">
    <reaction evidence="7">
        <text>tRNA(Asx) + L-aspartate + ATP = L-aspartyl-tRNA(Asx) + AMP + diphosphate</text>
        <dbReference type="Rhea" id="RHEA:18349"/>
        <dbReference type="Rhea" id="RHEA-COMP:9710"/>
        <dbReference type="Rhea" id="RHEA-COMP:9711"/>
        <dbReference type="ChEBI" id="CHEBI:29991"/>
        <dbReference type="ChEBI" id="CHEBI:30616"/>
        <dbReference type="ChEBI" id="CHEBI:33019"/>
        <dbReference type="ChEBI" id="CHEBI:78442"/>
        <dbReference type="ChEBI" id="CHEBI:78516"/>
        <dbReference type="ChEBI" id="CHEBI:456215"/>
        <dbReference type="EC" id="6.1.1.23"/>
    </reaction>
</comment>
<keyword evidence="7" id="KW-0963">Cytoplasm</keyword>
<dbReference type="GO" id="GO:0005524">
    <property type="term" value="F:ATP binding"/>
    <property type="evidence" value="ECO:0007669"/>
    <property type="project" value="UniProtKB-UniRule"/>
</dbReference>
<evidence type="ECO:0000313" key="10">
    <source>
        <dbReference type="Proteomes" id="UP000235731"/>
    </source>
</evidence>
<dbReference type="PROSITE" id="PS50862">
    <property type="entry name" value="AA_TRNA_LIGASE_II"/>
    <property type="match status" value="1"/>
</dbReference>
<dbReference type="PRINTS" id="PR01042">
    <property type="entry name" value="TRNASYNTHASP"/>
</dbReference>
<dbReference type="Pfam" id="PF02938">
    <property type="entry name" value="GAD"/>
    <property type="match status" value="1"/>
</dbReference>
<evidence type="ECO:0000256" key="3">
    <source>
        <dbReference type="ARBA" id="ARBA00022741"/>
    </source>
</evidence>